<keyword evidence="3" id="KW-0804">Transcription</keyword>
<sequence length="316" mass="35532">MKESEKTLKKLSSYKARLESADSIQERIQFLVDCVGNPNSFSKLVNISVSGLKRYLSGGEPTAAKILQIAESTGVNAGWILTGRGSILDVEGRGYISNERAIALLTGDDEILKALNHSVEEDVQSTSDRHTLIQSAFNSYSDCTKIFLTSSQLINSKEFDLTSFETILHELKGTFTEEFALIPGYRIQVSAGHGSLNPEQLEPTRHLAFRRKWLKFRGFKEKDLAIVWAKGDSMEPTIHNNDTLVVNMARKKPSDGHIYIFRNGEELFVKRYQSVLGAWRLISDNPLYDNQDIPKDEQHQFEVIGQVIHIAKDLGD</sequence>
<dbReference type="Gene3D" id="1.10.260.40">
    <property type="entry name" value="lambda repressor-like DNA-binding domains"/>
    <property type="match status" value="1"/>
</dbReference>
<dbReference type="RefSeq" id="WP_371708008.1">
    <property type="nucleotide sequence ID" value="NZ_JBGOOL010000039.1"/>
</dbReference>
<name>A0ABV4KPJ8_9VIBR</name>
<evidence type="ECO:0000256" key="3">
    <source>
        <dbReference type="ARBA" id="ARBA00023163"/>
    </source>
</evidence>
<accession>A0ABV4KPJ8</accession>
<evidence type="ECO:0000259" key="4">
    <source>
        <dbReference type="Pfam" id="PF00717"/>
    </source>
</evidence>
<dbReference type="Gene3D" id="2.10.109.10">
    <property type="entry name" value="Umud Fragment, subunit A"/>
    <property type="match status" value="1"/>
</dbReference>
<proteinExistence type="predicted"/>
<dbReference type="InterPro" id="IPR039418">
    <property type="entry name" value="LexA-like"/>
</dbReference>
<dbReference type="InterPro" id="IPR036286">
    <property type="entry name" value="LexA/Signal_pep-like_sf"/>
</dbReference>
<evidence type="ECO:0000313" key="5">
    <source>
        <dbReference type="EMBL" id="MEZ8054356.1"/>
    </source>
</evidence>
<evidence type="ECO:0000256" key="2">
    <source>
        <dbReference type="ARBA" id="ARBA00023125"/>
    </source>
</evidence>
<keyword evidence="6" id="KW-1185">Reference proteome</keyword>
<feature type="domain" description="Peptidase S24/S26A/S26B/S26C" evidence="4">
    <location>
        <begin position="188"/>
        <end position="308"/>
    </location>
</feature>
<dbReference type="EMBL" id="JBGOOL010000039">
    <property type="protein sequence ID" value="MEZ8054356.1"/>
    <property type="molecule type" value="Genomic_DNA"/>
</dbReference>
<dbReference type="CDD" id="cd06529">
    <property type="entry name" value="S24_LexA-like"/>
    <property type="match status" value="1"/>
</dbReference>
<evidence type="ECO:0000313" key="6">
    <source>
        <dbReference type="Proteomes" id="UP001569175"/>
    </source>
</evidence>
<dbReference type="InterPro" id="IPR015927">
    <property type="entry name" value="Peptidase_S24_S26A/B/C"/>
</dbReference>
<dbReference type="Pfam" id="PF00717">
    <property type="entry name" value="Peptidase_S24"/>
    <property type="match status" value="1"/>
</dbReference>
<organism evidence="5 6">
    <name type="scientific">Vibrio atlanticus</name>
    <dbReference type="NCBI Taxonomy" id="693153"/>
    <lineage>
        <taxon>Bacteria</taxon>
        <taxon>Pseudomonadati</taxon>
        <taxon>Pseudomonadota</taxon>
        <taxon>Gammaproteobacteria</taxon>
        <taxon>Vibrionales</taxon>
        <taxon>Vibrionaceae</taxon>
        <taxon>Vibrio</taxon>
    </lineage>
</organism>
<dbReference type="SUPFAM" id="SSF51306">
    <property type="entry name" value="LexA/Signal peptidase"/>
    <property type="match status" value="1"/>
</dbReference>
<gene>
    <name evidence="5" type="ORF">ACED57_14520</name>
</gene>
<keyword evidence="1" id="KW-0805">Transcription regulation</keyword>
<evidence type="ECO:0000256" key="1">
    <source>
        <dbReference type="ARBA" id="ARBA00023015"/>
    </source>
</evidence>
<dbReference type="InterPro" id="IPR010982">
    <property type="entry name" value="Lambda_DNA-bd_dom_sf"/>
</dbReference>
<dbReference type="Proteomes" id="UP001569175">
    <property type="component" value="Unassembled WGS sequence"/>
</dbReference>
<keyword evidence="2" id="KW-0238">DNA-binding</keyword>
<dbReference type="PANTHER" id="PTHR40661">
    <property type="match status" value="1"/>
</dbReference>
<protein>
    <submittedName>
        <fullName evidence="5">Helix-turn-helix transcriptional regulator</fullName>
    </submittedName>
</protein>
<dbReference type="PANTHER" id="PTHR40661:SF3">
    <property type="entry name" value="FELS-1 PROPHAGE TRANSCRIPTIONAL REGULATOR"/>
    <property type="match status" value="1"/>
</dbReference>
<reference evidence="5 6" key="1">
    <citation type="submission" date="2024-06" db="EMBL/GenBank/DDBJ databases">
        <authorList>
            <person name="Steensen K."/>
            <person name="Seneca J."/>
            <person name="Bartlau N."/>
            <person name="Yu A.X."/>
            <person name="Polz M.F."/>
        </authorList>
    </citation>
    <scope>NUCLEOTIDE SEQUENCE [LARGE SCALE GENOMIC DNA]</scope>
    <source>
        <strain evidence="5 6">1F9</strain>
    </source>
</reference>
<comment type="caution">
    <text evidence="5">The sequence shown here is derived from an EMBL/GenBank/DDBJ whole genome shotgun (WGS) entry which is preliminary data.</text>
</comment>